<evidence type="ECO:0000313" key="1">
    <source>
        <dbReference type="EMBL" id="URD97681.1"/>
    </source>
</evidence>
<accession>A0A9E7JZ61</accession>
<reference evidence="1" key="1">
    <citation type="submission" date="2022-05" db="EMBL/GenBank/DDBJ databases">
        <title>The Musa troglodytarum L. genome provides insights into the mechanism of non-climacteric behaviour and enrichment of carotenoids.</title>
        <authorList>
            <person name="Wang J."/>
        </authorList>
    </citation>
    <scope>NUCLEOTIDE SEQUENCE</scope>
    <source>
        <tissue evidence="1">Leaf</tissue>
    </source>
</reference>
<organism evidence="1 2">
    <name type="scientific">Musa troglodytarum</name>
    <name type="common">fe'i banana</name>
    <dbReference type="NCBI Taxonomy" id="320322"/>
    <lineage>
        <taxon>Eukaryota</taxon>
        <taxon>Viridiplantae</taxon>
        <taxon>Streptophyta</taxon>
        <taxon>Embryophyta</taxon>
        <taxon>Tracheophyta</taxon>
        <taxon>Spermatophyta</taxon>
        <taxon>Magnoliopsida</taxon>
        <taxon>Liliopsida</taxon>
        <taxon>Zingiberales</taxon>
        <taxon>Musaceae</taxon>
        <taxon>Musa</taxon>
    </lineage>
</organism>
<gene>
    <name evidence="1" type="ORF">MUK42_37555</name>
</gene>
<proteinExistence type="predicted"/>
<dbReference type="Proteomes" id="UP001055439">
    <property type="component" value="Chromosome 4"/>
</dbReference>
<name>A0A9E7JZ61_9LILI</name>
<keyword evidence="2" id="KW-1185">Reference proteome</keyword>
<sequence length="109" mass="12250">MEDSECSSMIDLRKPLRSVMCYLDANLTETFVVHPQPSLFPSGFHFFPSPAKLFLSFSSRGAFSAQEIHPCFDGSNLDFLYRLFCALLPLCAFRLFCQGNKVTKGARKG</sequence>
<evidence type="ECO:0000313" key="2">
    <source>
        <dbReference type="Proteomes" id="UP001055439"/>
    </source>
</evidence>
<dbReference type="EMBL" id="CP097506">
    <property type="protein sequence ID" value="URD97681.1"/>
    <property type="molecule type" value="Genomic_DNA"/>
</dbReference>
<dbReference type="AlphaFoldDB" id="A0A9E7JZ61"/>
<protein>
    <submittedName>
        <fullName evidence="1">Uncharacterized protein</fullName>
    </submittedName>
</protein>